<accession>A0A2T7TB64</accession>
<proteinExistence type="predicted"/>
<feature type="region of interest" description="Disordered" evidence="1">
    <location>
        <begin position="28"/>
        <end position="48"/>
    </location>
</feature>
<gene>
    <name evidence="2" type="ORF">Y717_03585</name>
</gene>
<dbReference type="AlphaFoldDB" id="A0A2T7TB64"/>
<evidence type="ECO:0000313" key="2">
    <source>
        <dbReference type="EMBL" id="PVE12399.1"/>
    </source>
</evidence>
<organism evidence="2 3">
    <name type="scientific">Streptomyces scopuliridis RB72</name>
    <dbReference type="NCBI Taxonomy" id="1440053"/>
    <lineage>
        <taxon>Bacteria</taxon>
        <taxon>Bacillati</taxon>
        <taxon>Actinomycetota</taxon>
        <taxon>Actinomycetes</taxon>
        <taxon>Kitasatosporales</taxon>
        <taxon>Streptomycetaceae</taxon>
        <taxon>Streptomyces</taxon>
    </lineage>
</organism>
<dbReference type="RefSeq" id="WP_030355388.1">
    <property type="nucleotide sequence ID" value="NZ_AZSP01000112.1"/>
</dbReference>
<keyword evidence="3" id="KW-1185">Reference proteome</keyword>
<reference evidence="2 3" key="1">
    <citation type="submission" date="2013-12" db="EMBL/GenBank/DDBJ databases">
        <title>Annotated genome of Streptomyces scopuliridis.</title>
        <authorList>
            <person name="Olson J.B."/>
        </authorList>
    </citation>
    <scope>NUCLEOTIDE SEQUENCE [LARGE SCALE GENOMIC DNA]</scope>
    <source>
        <strain evidence="2 3">RB72</strain>
    </source>
</reference>
<name>A0A2T7TB64_9ACTN</name>
<comment type="caution">
    <text evidence="2">The sequence shown here is derived from an EMBL/GenBank/DDBJ whole genome shotgun (WGS) entry which is preliminary data.</text>
</comment>
<evidence type="ECO:0000256" key="1">
    <source>
        <dbReference type="SAM" id="MobiDB-lite"/>
    </source>
</evidence>
<sequence length="80" mass="7926">MGGGPFAGDAVLLGLGAGRLVRGGRAPCLPVPTTRRPRRGGGGPLIRSVAGGRANGKGVLVGTYDTSNHGRAAGFYLAVL</sequence>
<protein>
    <submittedName>
        <fullName evidence="2">Uncharacterized protein</fullName>
    </submittedName>
</protein>
<evidence type="ECO:0000313" key="3">
    <source>
        <dbReference type="Proteomes" id="UP000245992"/>
    </source>
</evidence>
<dbReference type="EMBL" id="AZSP01000112">
    <property type="protein sequence ID" value="PVE12399.1"/>
    <property type="molecule type" value="Genomic_DNA"/>
</dbReference>
<dbReference type="Proteomes" id="UP000245992">
    <property type="component" value="Unassembled WGS sequence"/>
</dbReference>